<organism evidence="4 5">
    <name type="scientific">Gymnodinialimonas ceratoperidinii</name>
    <dbReference type="NCBI Taxonomy" id="2856823"/>
    <lineage>
        <taxon>Bacteria</taxon>
        <taxon>Pseudomonadati</taxon>
        <taxon>Pseudomonadota</taxon>
        <taxon>Alphaproteobacteria</taxon>
        <taxon>Rhodobacterales</taxon>
        <taxon>Paracoccaceae</taxon>
        <taxon>Gymnodinialimonas</taxon>
    </lineage>
</organism>
<sequence length="314" mass="34800">MARDSYDDSYARPVRRLLLTVLVLLLLVLVLIWRIDNPRVERMRAAVIDRYVPNMEWVMAPITGIARMAEDFQSYTRLFEQNQELRRELQQMRAWREAALQLEQENARLLDLNRVQLDPELTFVTGIVLADSGSPFRRSVLLNVGARDGILDGWATMDGLGVVGRISGVGESTSRVLLLTDAASRIPVTILPSGQQALLMGDNTGTPLLDFIDDAQDVAAGDRVVTSGDGGLFPPELLVGQVVFTSDGRMRVRMSADLQRLNFMRVMRSHPGTTLDSPADLIGPPWPPEGMTLNDEGVPVALEPEVEDLAEEQP</sequence>
<dbReference type="GO" id="GO:0008360">
    <property type="term" value="P:regulation of cell shape"/>
    <property type="evidence" value="ECO:0007669"/>
    <property type="project" value="InterPro"/>
</dbReference>
<accession>A0A8F6TZE9</accession>
<keyword evidence="1" id="KW-0175">Coiled coil</keyword>
<dbReference type="RefSeq" id="WP_219003817.1">
    <property type="nucleotide sequence ID" value="NZ_CP079194.1"/>
</dbReference>
<reference evidence="4 5" key="1">
    <citation type="submission" date="2021-07" db="EMBL/GenBank/DDBJ databases">
        <title>A novel Jannaschia species isolated from marine dinoflagellate Ceratoperidinium margalefii.</title>
        <authorList>
            <person name="Jiang Y."/>
            <person name="Li Z."/>
        </authorList>
    </citation>
    <scope>NUCLEOTIDE SEQUENCE [LARGE SCALE GENOMIC DNA]</scope>
    <source>
        <strain evidence="4 5">J12C1-MA-4</strain>
    </source>
</reference>
<feature type="domain" description="Rod shape-determining protein MreC beta-barrel core" evidence="3">
    <location>
        <begin position="128"/>
        <end position="267"/>
    </location>
</feature>
<name>A0A8F6TZE9_9RHOB</name>
<dbReference type="InterPro" id="IPR007221">
    <property type="entry name" value="MreC"/>
</dbReference>
<protein>
    <submittedName>
        <fullName evidence="4">Rod shape-determining protein MreC</fullName>
    </submittedName>
</protein>
<feature type="coiled-coil region" evidence="1">
    <location>
        <begin position="85"/>
        <end position="112"/>
    </location>
</feature>
<dbReference type="Pfam" id="PF04085">
    <property type="entry name" value="MreC"/>
    <property type="match status" value="1"/>
</dbReference>
<dbReference type="NCBIfam" id="NF010533">
    <property type="entry name" value="PRK13922.9-5"/>
    <property type="match status" value="1"/>
</dbReference>
<evidence type="ECO:0000313" key="4">
    <source>
        <dbReference type="EMBL" id="QXT40547.1"/>
    </source>
</evidence>
<evidence type="ECO:0000256" key="1">
    <source>
        <dbReference type="SAM" id="Coils"/>
    </source>
</evidence>
<evidence type="ECO:0000259" key="3">
    <source>
        <dbReference type="Pfam" id="PF04085"/>
    </source>
</evidence>
<dbReference type="PANTHER" id="PTHR34138:SF1">
    <property type="entry name" value="CELL SHAPE-DETERMINING PROTEIN MREC"/>
    <property type="match status" value="1"/>
</dbReference>
<dbReference type="AlphaFoldDB" id="A0A8F6TZE9"/>
<feature type="transmembrane region" description="Helical" evidence="2">
    <location>
        <begin position="17"/>
        <end position="35"/>
    </location>
</feature>
<dbReference type="GO" id="GO:0005886">
    <property type="term" value="C:plasma membrane"/>
    <property type="evidence" value="ECO:0007669"/>
    <property type="project" value="TreeGrafter"/>
</dbReference>
<dbReference type="EMBL" id="CP079194">
    <property type="protein sequence ID" value="QXT40547.1"/>
    <property type="molecule type" value="Genomic_DNA"/>
</dbReference>
<dbReference type="Proteomes" id="UP000825009">
    <property type="component" value="Chromosome"/>
</dbReference>
<evidence type="ECO:0000313" key="5">
    <source>
        <dbReference type="Proteomes" id="UP000825009"/>
    </source>
</evidence>
<keyword evidence="2" id="KW-0472">Membrane</keyword>
<dbReference type="InterPro" id="IPR055342">
    <property type="entry name" value="MreC_beta-barrel_core"/>
</dbReference>
<keyword evidence="2" id="KW-0812">Transmembrane</keyword>
<dbReference type="NCBIfam" id="TIGR00219">
    <property type="entry name" value="mreC"/>
    <property type="match status" value="1"/>
</dbReference>
<dbReference type="KEGG" id="gce:KYE46_04705"/>
<proteinExistence type="predicted"/>
<evidence type="ECO:0000256" key="2">
    <source>
        <dbReference type="SAM" id="Phobius"/>
    </source>
</evidence>
<keyword evidence="5" id="KW-1185">Reference proteome</keyword>
<gene>
    <name evidence="4" type="primary">mreC</name>
    <name evidence="4" type="ORF">KYE46_04705</name>
</gene>
<keyword evidence="2" id="KW-1133">Transmembrane helix</keyword>
<dbReference type="PANTHER" id="PTHR34138">
    <property type="entry name" value="CELL SHAPE-DETERMINING PROTEIN MREC"/>
    <property type="match status" value="1"/>
</dbReference>